<dbReference type="EMBL" id="CP003532">
    <property type="protein sequence ID" value="AFK07661.1"/>
    <property type="molecule type" value="Genomic_DNA"/>
</dbReference>
<name>I2F6V8_9BACT</name>
<dbReference type="STRING" id="660470.Theba_2018"/>
<feature type="active site" description="Cysteine sulfenic acid (-SOH) intermediate; for peroxidase activity" evidence="12">
    <location>
        <position position="46"/>
    </location>
</feature>
<evidence type="ECO:0000256" key="8">
    <source>
        <dbReference type="ARBA" id="ARBA00023284"/>
    </source>
</evidence>
<keyword evidence="8" id="KW-0676">Redox-active center</keyword>
<evidence type="ECO:0000256" key="6">
    <source>
        <dbReference type="ARBA" id="ARBA00023002"/>
    </source>
</evidence>
<protein>
    <recommendedName>
        <fullName evidence="3">thioredoxin-dependent peroxiredoxin</fullName>
        <ecNumber evidence="3">1.11.1.24</ecNumber>
    </recommendedName>
    <alternativeName>
        <fullName evidence="9">Thioredoxin peroxidase</fullName>
    </alternativeName>
</protein>
<comment type="catalytic activity">
    <reaction evidence="11">
        <text>a hydroperoxide + [thioredoxin]-dithiol = an alcohol + [thioredoxin]-disulfide + H2O</text>
        <dbReference type="Rhea" id="RHEA:62620"/>
        <dbReference type="Rhea" id="RHEA-COMP:10698"/>
        <dbReference type="Rhea" id="RHEA-COMP:10700"/>
        <dbReference type="ChEBI" id="CHEBI:15377"/>
        <dbReference type="ChEBI" id="CHEBI:29950"/>
        <dbReference type="ChEBI" id="CHEBI:30879"/>
        <dbReference type="ChEBI" id="CHEBI:35924"/>
        <dbReference type="ChEBI" id="CHEBI:50058"/>
        <dbReference type="EC" id="1.11.1.24"/>
    </reaction>
</comment>
<organism evidence="14 15">
    <name type="scientific">Mesotoga prima MesG1.Ag.4.2</name>
    <dbReference type="NCBI Taxonomy" id="660470"/>
    <lineage>
        <taxon>Bacteria</taxon>
        <taxon>Thermotogati</taxon>
        <taxon>Thermotogota</taxon>
        <taxon>Thermotogae</taxon>
        <taxon>Kosmotogales</taxon>
        <taxon>Kosmotogaceae</taxon>
        <taxon>Mesotoga</taxon>
    </lineage>
</organism>
<dbReference type="InterPro" id="IPR050924">
    <property type="entry name" value="Peroxiredoxin_BCP/PrxQ"/>
</dbReference>
<keyword evidence="4" id="KW-0575">Peroxidase</keyword>
<dbReference type="PANTHER" id="PTHR42801">
    <property type="entry name" value="THIOREDOXIN-DEPENDENT PEROXIDE REDUCTASE"/>
    <property type="match status" value="1"/>
</dbReference>
<comment type="subunit">
    <text evidence="2">Monomer.</text>
</comment>
<evidence type="ECO:0000256" key="10">
    <source>
        <dbReference type="ARBA" id="ARBA00038489"/>
    </source>
</evidence>
<evidence type="ECO:0000259" key="13">
    <source>
        <dbReference type="PROSITE" id="PS51352"/>
    </source>
</evidence>
<dbReference type="FunFam" id="3.40.30.10:FF:000007">
    <property type="entry name" value="Thioredoxin-dependent thiol peroxidase"/>
    <property type="match status" value="1"/>
</dbReference>
<evidence type="ECO:0000313" key="15">
    <source>
        <dbReference type="Proteomes" id="UP000002881"/>
    </source>
</evidence>
<dbReference type="PROSITE" id="PS51352">
    <property type="entry name" value="THIOREDOXIN_2"/>
    <property type="match status" value="1"/>
</dbReference>
<keyword evidence="15" id="KW-1185">Reference proteome</keyword>
<gene>
    <name evidence="14" type="ORF">Theba_2018</name>
</gene>
<dbReference type="GO" id="GO:0045454">
    <property type="term" value="P:cell redox homeostasis"/>
    <property type="evidence" value="ECO:0007669"/>
    <property type="project" value="TreeGrafter"/>
</dbReference>
<dbReference type="EC" id="1.11.1.24" evidence="3"/>
<dbReference type="SUPFAM" id="SSF52833">
    <property type="entry name" value="Thioredoxin-like"/>
    <property type="match status" value="1"/>
</dbReference>
<reference evidence="14 15" key="1">
    <citation type="journal article" date="2012" name="Genome Biol. Evol.">
        <title>Genome Sequence of the Mesophilic Thermotogales Bacterium Mesotoga prima MesG1.Ag.4.2 Reveals the Largest Thermotogales Genome To Date.</title>
        <authorList>
            <person name="Zhaxybayeva O."/>
            <person name="Swithers K.S."/>
            <person name="Foght J."/>
            <person name="Green A.G."/>
            <person name="Bruce D."/>
            <person name="Detter C."/>
            <person name="Han S."/>
            <person name="Teshima H."/>
            <person name="Han J."/>
            <person name="Woyke T."/>
            <person name="Pitluck S."/>
            <person name="Nolan M."/>
            <person name="Ivanova N."/>
            <person name="Pati A."/>
            <person name="Land M.L."/>
            <person name="Dlutek M."/>
            <person name="Doolittle W.F."/>
            <person name="Noll K.M."/>
            <person name="Nesbo C.L."/>
        </authorList>
    </citation>
    <scope>NUCLEOTIDE SEQUENCE [LARGE SCALE GENOMIC DNA]</scope>
    <source>
        <strain evidence="15">mesG1.Ag.4.2</strain>
    </source>
</reference>
<dbReference type="InterPro" id="IPR036249">
    <property type="entry name" value="Thioredoxin-like_sf"/>
</dbReference>
<comment type="function">
    <text evidence="1">Thiol-specific peroxidase that catalyzes the reduction of hydrogen peroxide and organic hydroperoxides to water and alcohols, respectively. Plays a role in cell protection against oxidative stress by detoxifying peroxides and as sensor of hydrogen peroxide-mediated signaling events.</text>
</comment>
<dbReference type="InterPro" id="IPR013766">
    <property type="entry name" value="Thioredoxin_domain"/>
</dbReference>
<dbReference type="AlphaFoldDB" id="I2F6V8"/>
<dbReference type="InterPro" id="IPR000866">
    <property type="entry name" value="AhpC/TSA"/>
</dbReference>
<dbReference type="RefSeq" id="WP_014731444.1">
    <property type="nucleotide sequence ID" value="NC_017934.1"/>
</dbReference>
<dbReference type="KEGG" id="mpg:Theba_2018"/>
<dbReference type="HOGENOM" id="CLU_042529_14_1_0"/>
<proteinExistence type="inferred from homology"/>
<dbReference type="GO" id="GO:0005737">
    <property type="term" value="C:cytoplasm"/>
    <property type="evidence" value="ECO:0007669"/>
    <property type="project" value="TreeGrafter"/>
</dbReference>
<sequence>MAEISLGKNVPDFSLLDQNGNEISLSHFSGKKIVLYFYPKDNTSGCTLEAEGFRDLASEFEALNTVIIGVSKDSLKSHQSFSLKLDLNFSILSDENGRIHEMFDVIKPKKMYGREYMGTERSTFVINENRILAKEYRNVKAKGHAVEVLEFIRSLE</sequence>
<dbReference type="CDD" id="cd03017">
    <property type="entry name" value="PRX_BCP"/>
    <property type="match status" value="1"/>
</dbReference>
<dbReference type="eggNOG" id="COG1225">
    <property type="taxonomic scope" value="Bacteria"/>
</dbReference>
<evidence type="ECO:0000313" key="14">
    <source>
        <dbReference type="EMBL" id="AFK07661.1"/>
    </source>
</evidence>
<keyword evidence="7" id="KW-1015">Disulfide bond</keyword>
<dbReference type="Gene3D" id="3.40.30.10">
    <property type="entry name" value="Glutaredoxin"/>
    <property type="match status" value="1"/>
</dbReference>
<dbReference type="GO" id="GO:0008379">
    <property type="term" value="F:thioredoxin peroxidase activity"/>
    <property type="evidence" value="ECO:0007669"/>
    <property type="project" value="TreeGrafter"/>
</dbReference>
<dbReference type="GO" id="GO:0034599">
    <property type="term" value="P:cellular response to oxidative stress"/>
    <property type="evidence" value="ECO:0007669"/>
    <property type="project" value="TreeGrafter"/>
</dbReference>
<evidence type="ECO:0000256" key="7">
    <source>
        <dbReference type="ARBA" id="ARBA00023157"/>
    </source>
</evidence>
<evidence type="ECO:0000256" key="5">
    <source>
        <dbReference type="ARBA" id="ARBA00022862"/>
    </source>
</evidence>
<dbReference type="Proteomes" id="UP000002881">
    <property type="component" value="Chromosome"/>
</dbReference>
<evidence type="ECO:0000256" key="12">
    <source>
        <dbReference type="PIRSR" id="PIRSR000239-1"/>
    </source>
</evidence>
<dbReference type="PANTHER" id="PTHR42801:SF4">
    <property type="entry name" value="AHPC_TSA FAMILY PROTEIN"/>
    <property type="match status" value="1"/>
</dbReference>
<dbReference type="PIRSF" id="PIRSF000239">
    <property type="entry name" value="AHPC"/>
    <property type="match status" value="1"/>
</dbReference>
<keyword evidence="6" id="KW-0560">Oxidoreductase</keyword>
<evidence type="ECO:0000256" key="2">
    <source>
        <dbReference type="ARBA" id="ARBA00011245"/>
    </source>
</evidence>
<dbReference type="InterPro" id="IPR024706">
    <property type="entry name" value="Peroxiredoxin_AhpC-typ"/>
</dbReference>
<dbReference type="Pfam" id="PF00578">
    <property type="entry name" value="AhpC-TSA"/>
    <property type="match status" value="1"/>
</dbReference>
<dbReference type="GeneID" id="87107777"/>
<evidence type="ECO:0000256" key="4">
    <source>
        <dbReference type="ARBA" id="ARBA00022559"/>
    </source>
</evidence>
<feature type="domain" description="Thioredoxin" evidence="13">
    <location>
        <begin position="4"/>
        <end position="156"/>
    </location>
</feature>
<evidence type="ECO:0000256" key="9">
    <source>
        <dbReference type="ARBA" id="ARBA00032824"/>
    </source>
</evidence>
<comment type="similarity">
    <text evidence="10">Belongs to the peroxiredoxin family. BCP/PrxQ subfamily.</text>
</comment>
<evidence type="ECO:0000256" key="3">
    <source>
        <dbReference type="ARBA" id="ARBA00013017"/>
    </source>
</evidence>
<accession>I2F6V8</accession>
<evidence type="ECO:0000256" key="1">
    <source>
        <dbReference type="ARBA" id="ARBA00003330"/>
    </source>
</evidence>
<evidence type="ECO:0000256" key="11">
    <source>
        <dbReference type="ARBA" id="ARBA00049091"/>
    </source>
</evidence>
<keyword evidence="5" id="KW-0049">Antioxidant</keyword>